<feature type="transmembrane region" description="Helical" evidence="2">
    <location>
        <begin position="97"/>
        <end position="117"/>
    </location>
</feature>
<feature type="transmembrane region" description="Helical" evidence="2">
    <location>
        <begin position="71"/>
        <end position="90"/>
    </location>
</feature>
<feature type="transmembrane region" description="Helical" evidence="2">
    <location>
        <begin position="339"/>
        <end position="362"/>
    </location>
</feature>
<dbReference type="RefSeq" id="WP_307568466.1">
    <property type="nucleotide sequence ID" value="NZ_JAUSQU010000001.1"/>
</dbReference>
<reference evidence="3 4" key="1">
    <citation type="submission" date="2023-07" db="EMBL/GenBank/DDBJ databases">
        <title>Sequencing the genomes of 1000 actinobacteria strains.</title>
        <authorList>
            <person name="Klenk H.-P."/>
        </authorList>
    </citation>
    <scope>NUCLEOTIDE SEQUENCE [LARGE SCALE GENOMIC DNA]</scope>
    <source>
        <strain evidence="3 4">DSM 46740</strain>
    </source>
</reference>
<evidence type="ECO:0000256" key="2">
    <source>
        <dbReference type="SAM" id="Phobius"/>
    </source>
</evidence>
<feature type="compositionally biased region" description="Basic and acidic residues" evidence="1">
    <location>
        <begin position="491"/>
        <end position="504"/>
    </location>
</feature>
<feature type="transmembrane region" description="Helical" evidence="2">
    <location>
        <begin position="31"/>
        <end position="59"/>
    </location>
</feature>
<protein>
    <recommendedName>
        <fullName evidence="5">Major Facilitator Superfamily protein</fullName>
    </recommendedName>
</protein>
<feature type="transmembrane region" description="Helical" evidence="2">
    <location>
        <begin position="440"/>
        <end position="462"/>
    </location>
</feature>
<feature type="transmembrane region" description="Helical" evidence="2">
    <location>
        <begin position="152"/>
        <end position="174"/>
    </location>
</feature>
<proteinExistence type="predicted"/>
<evidence type="ECO:0000256" key="1">
    <source>
        <dbReference type="SAM" id="MobiDB-lite"/>
    </source>
</evidence>
<feature type="transmembrane region" description="Helical" evidence="2">
    <location>
        <begin position="368"/>
        <end position="389"/>
    </location>
</feature>
<feature type="transmembrane region" description="Helical" evidence="2">
    <location>
        <begin position="282"/>
        <end position="301"/>
    </location>
</feature>
<dbReference type="EMBL" id="JAUSQU010000001">
    <property type="protein sequence ID" value="MDP9850194.1"/>
    <property type="molecule type" value="Genomic_DNA"/>
</dbReference>
<evidence type="ECO:0000313" key="4">
    <source>
        <dbReference type="Proteomes" id="UP001225356"/>
    </source>
</evidence>
<keyword evidence="4" id="KW-1185">Reference proteome</keyword>
<comment type="caution">
    <text evidence="3">The sequence shown here is derived from an EMBL/GenBank/DDBJ whole genome shotgun (WGS) entry which is preliminary data.</text>
</comment>
<feature type="transmembrane region" description="Helical" evidence="2">
    <location>
        <begin position="251"/>
        <end position="275"/>
    </location>
</feature>
<feature type="transmembrane region" description="Helical" evidence="2">
    <location>
        <begin position="123"/>
        <end position="145"/>
    </location>
</feature>
<keyword evidence="2" id="KW-1133">Transmembrane helix</keyword>
<feature type="transmembrane region" description="Helical" evidence="2">
    <location>
        <begin position="186"/>
        <end position="205"/>
    </location>
</feature>
<evidence type="ECO:0000313" key="3">
    <source>
        <dbReference type="EMBL" id="MDP9850194.1"/>
    </source>
</evidence>
<feature type="transmembrane region" description="Helical" evidence="2">
    <location>
        <begin position="226"/>
        <end position="245"/>
    </location>
</feature>
<organism evidence="3 4">
    <name type="scientific">Streptosporangium lutulentum</name>
    <dbReference type="NCBI Taxonomy" id="1461250"/>
    <lineage>
        <taxon>Bacteria</taxon>
        <taxon>Bacillati</taxon>
        <taxon>Actinomycetota</taxon>
        <taxon>Actinomycetes</taxon>
        <taxon>Streptosporangiales</taxon>
        <taxon>Streptosporangiaceae</taxon>
        <taxon>Streptosporangium</taxon>
    </lineage>
</organism>
<dbReference type="Proteomes" id="UP001225356">
    <property type="component" value="Unassembled WGS sequence"/>
</dbReference>
<name>A0ABT9QW73_9ACTN</name>
<feature type="region of interest" description="Disordered" evidence="1">
    <location>
        <begin position="483"/>
        <end position="533"/>
    </location>
</feature>
<sequence>MAVPPVQPTRAVTTGPTGLVRTLRVSLMLDVVLGLLVAVALPLAILAIPNTISVVAALLPPDVSQIEMIRAHGMALPAMVLTVPVAAMALRRVRAAPVLVAGLTLLAFADAAGGYAASTTAVGVLRILHGIGAGLLVSATLVAVWERSRLLRAVWAGALAISLLTAQALALWPLDAVDSWKVTLQPYPILTGVALVLAALYLVLWRRSGEGAVIGSGRTAAKGGRLLAEAVPAVGIAALAVGSTFDWSPGLVVLAASLSILVLLGLASVCAVDGVVGRAPSYTMLAVGVVILPTAAQVTYVELGGLGGPGLSGLWPAFAIAGVAGLLAAVLVGRLGDGVMPMVTAGGLVIVVAGLCAVRLLLPASGGPALVFPFVLLAVGTSVALTGALRPSDGDTALFALSLFFPAVLGGFLLGSGIQVARLKEAATPQALVDGFVEALRLWVLVGGGLVVAMIVLGAALARLSPPTGSGLTGASGAVAAAPVGATWGDRPPRPDVEPERIPGPERTAAPPVVVPPPTPSPEDDPSDGPARP</sequence>
<keyword evidence="2" id="KW-0812">Transmembrane</keyword>
<accession>A0ABT9QW73</accession>
<feature type="transmembrane region" description="Helical" evidence="2">
    <location>
        <begin position="396"/>
        <end position="420"/>
    </location>
</feature>
<keyword evidence="2" id="KW-0472">Membrane</keyword>
<evidence type="ECO:0008006" key="5">
    <source>
        <dbReference type="Google" id="ProtNLM"/>
    </source>
</evidence>
<gene>
    <name evidence="3" type="ORF">J2853_009405</name>
</gene>
<feature type="transmembrane region" description="Helical" evidence="2">
    <location>
        <begin position="313"/>
        <end position="332"/>
    </location>
</feature>